<dbReference type="PANTHER" id="PTHR13213">
    <property type="entry name" value="MYB-BINDING PROTEIN 1A FAMILY MEMBER"/>
    <property type="match status" value="1"/>
</dbReference>
<evidence type="ECO:0000256" key="4">
    <source>
        <dbReference type="SAM" id="MobiDB-lite"/>
    </source>
</evidence>
<gene>
    <name evidence="5" type="ORF">N0F65_003836</name>
</gene>
<reference evidence="5" key="2">
    <citation type="journal article" date="2023" name="Microbiol Resour">
        <title>Decontamination and Annotation of the Draft Genome Sequence of the Oomycete Lagenidium giganteum ARSEF 373.</title>
        <authorList>
            <person name="Morgan W.R."/>
            <person name="Tartar A."/>
        </authorList>
    </citation>
    <scope>NUCLEOTIDE SEQUENCE</scope>
    <source>
        <strain evidence="5">ARSEF 373</strain>
    </source>
</reference>
<name>A0AAV2YQI1_9STRA</name>
<dbReference type="GO" id="GO:0003677">
    <property type="term" value="F:DNA binding"/>
    <property type="evidence" value="ECO:0007669"/>
    <property type="project" value="InterPro"/>
</dbReference>
<evidence type="ECO:0000256" key="2">
    <source>
        <dbReference type="ARBA" id="ARBA00006809"/>
    </source>
</evidence>
<dbReference type="InterPro" id="IPR007015">
    <property type="entry name" value="DNA_pol_V/MYBBP1A"/>
</dbReference>
<accession>A0AAV2YQI1</accession>
<comment type="caution">
    <text evidence="5">The sequence shown here is derived from an EMBL/GenBank/DDBJ whole genome shotgun (WGS) entry which is preliminary data.</text>
</comment>
<evidence type="ECO:0000256" key="1">
    <source>
        <dbReference type="ARBA" id="ARBA00004123"/>
    </source>
</evidence>
<evidence type="ECO:0000256" key="3">
    <source>
        <dbReference type="ARBA" id="ARBA00023242"/>
    </source>
</evidence>
<evidence type="ECO:0000313" key="5">
    <source>
        <dbReference type="EMBL" id="DAZ97205.1"/>
    </source>
</evidence>
<reference evidence="5" key="1">
    <citation type="submission" date="2022-11" db="EMBL/GenBank/DDBJ databases">
        <authorList>
            <person name="Morgan W.R."/>
            <person name="Tartar A."/>
        </authorList>
    </citation>
    <scope>NUCLEOTIDE SEQUENCE</scope>
    <source>
        <strain evidence="5">ARSEF 373</strain>
    </source>
</reference>
<dbReference type="Proteomes" id="UP001146120">
    <property type="component" value="Unassembled WGS sequence"/>
</dbReference>
<proteinExistence type="inferred from homology"/>
<protein>
    <submittedName>
        <fullName evidence="5">Uncharacterized protein</fullName>
    </submittedName>
</protein>
<keyword evidence="3" id="KW-0539">Nucleus</keyword>
<feature type="region of interest" description="Disordered" evidence="4">
    <location>
        <begin position="1115"/>
        <end position="1139"/>
    </location>
</feature>
<feature type="region of interest" description="Disordered" evidence="4">
    <location>
        <begin position="1"/>
        <end position="46"/>
    </location>
</feature>
<dbReference type="SUPFAM" id="SSF48371">
    <property type="entry name" value="ARM repeat"/>
    <property type="match status" value="1"/>
</dbReference>
<keyword evidence="6" id="KW-1185">Reference proteome</keyword>
<dbReference type="EMBL" id="DAKRPA010000143">
    <property type="protein sequence ID" value="DAZ97205.1"/>
    <property type="molecule type" value="Genomic_DNA"/>
</dbReference>
<dbReference type="AlphaFoldDB" id="A0AAV2YQI1"/>
<dbReference type="InterPro" id="IPR016024">
    <property type="entry name" value="ARM-type_fold"/>
</dbReference>
<dbReference type="GO" id="GO:0006355">
    <property type="term" value="P:regulation of DNA-templated transcription"/>
    <property type="evidence" value="ECO:0007669"/>
    <property type="project" value="InterPro"/>
</dbReference>
<dbReference type="PANTHER" id="PTHR13213:SF2">
    <property type="entry name" value="MYB-BINDING PROTEIN 1A"/>
    <property type="match status" value="1"/>
</dbReference>
<comment type="subcellular location">
    <subcellularLocation>
        <location evidence="1">Nucleus</location>
    </subcellularLocation>
</comment>
<dbReference type="Pfam" id="PF04931">
    <property type="entry name" value="DNA_pol_phi"/>
    <property type="match status" value="1"/>
</dbReference>
<feature type="region of interest" description="Disordered" evidence="4">
    <location>
        <begin position="734"/>
        <end position="764"/>
    </location>
</feature>
<sequence>MGKKHKVAHSNGDAAAAKAVEPAPDTDAAPMDVDASATKAQAPAGTDKPLDRASFLKLFWNLAESDVALRTEAAAQLVSDLLLKQSQAHAKFSEDVQYTLKRLVRGLASSRDAARQGFSTALAGLLEAFGENVVALEQVMTLLNEAMEVRASMKGMEQREHMFGRLFGLLAIHRSGRLQQNADVAVQVVKDLIEISKWKKWMREAAYEGVLAMLVDFPADRFSDVAEELSQHLAGEVSSYNADQVALAAGLHHFLHVHALEETSFPAYQFLSRKKMHLLSEPLKLSSSVYPRVHSAWYGIFGHMMHVGKDAAKLDSELFQEAWTVLVENMLVNPATTTHERRGTAFKVFELVVPSLPRPLLRSILTPQFVKCLYNNSVSKKAILHDAARHCLKVFAQQAPEEFLHFFEHQFAKPLASLVDLENDDSEEVQQERRAQLKKGGFDAIIAIEEEKERAEMIKKKTEGARNWALDHIVEAFNDWMNQEAASDVTSKLSDDILRFLIANAFFKTSQTTNTPTKNKKKKTKAVVESPALTPEPAVSAGTQASCAKRFFSLLSVKLEAEQQSALDRAFGVARELVKERGTDLRHPLDEDTQKAFETAASRVSELRQENAPDLKQDGKQKDAFLMLFMSCGLQLLDNDQRADALGIVEDLNQCFVELMVAKPKKSTPKKKGKKAAAAEEEDKPDSVVVFTDMLLSLLAQDSSAMRDIVTHVFRSMLPLLNTASVQTILNVLAPSEEQANENGNDEEDEEEDEDMEDPAEEEEDIVLSSANDIAEALSSDANLADLHKEDTALAAIVGQVKTKAQRKKDAKRELMQVLHFKLRVVDLLQVYATKCSTNKQVLLLVPALFNAVVGVSPKDTDSRVLLERLHSILMNKLFKAKEVPTLSKGEEQINAVEILEQLMETVMTKSLSKEQVKLGAGSTLYLIRVLCGKSTADNEAFTAVKKILEPAVTECFTKKHSRFPRTLLDEMITRFPSAAAKLLLSVMKDIAATAVEEQKEGARAMDDFSKAETFRLLSLLLKPKTIADEEKLFRLVRVPLKTAVTKALEGHQNLKAKHVKPVLSCALHLVQTWTQLDAKKADSDLDALLTFLSSIESQSPVVKGMVTQILAAGGRAETKTKKEAPKKRKRSASNADAE</sequence>
<comment type="similarity">
    <text evidence="2">Belongs to the MYBBP1A family.</text>
</comment>
<evidence type="ECO:0000313" key="6">
    <source>
        <dbReference type="Proteomes" id="UP001146120"/>
    </source>
</evidence>
<organism evidence="5 6">
    <name type="scientific">Lagenidium giganteum</name>
    <dbReference type="NCBI Taxonomy" id="4803"/>
    <lineage>
        <taxon>Eukaryota</taxon>
        <taxon>Sar</taxon>
        <taxon>Stramenopiles</taxon>
        <taxon>Oomycota</taxon>
        <taxon>Peronosporomycetes</taxon>
        <taxon>Pythiales</taxon>
        <taxon>Pythiaceae</taxon>
    </lineage>
</organism>
<dbReference type="GO" id="GO:0005730">
    <property type="term" value="C:nucleolus"/>
    <property type="evidence" value="ECO:0007669"/>
    <property type="project" value="InterPro"/>
</dbReference>
<feature type="compositionally biased region" description="Acidic residues" evidence="4">
    <location>
        <begin position="744"/>
        <end position="764"/>
    </location>
</feature>